<protein>
    <submittedName>
        <fullName evidence="1">Uncharacterized protein</fullName>
    </submittedName>
</protein>
<accession>A0AA88W1N2</accession>
<evidence type="ECO:0000313" key="2">
    <source>
        <dbReference type="Proteomes" id="UP001188597"/>
    </source>
</evidence>
<name>A0AA88W1N2_9ASTE</name>
<gene>
    <name evidence="1" type="ORF">RJ639_003655</name>
</gene>
<keyword evidence="2" id="KW-1185">Reference proteome</keyword>
<proteinExistence type="predicted"/>
<comment type="caution">
    <text evidence="1">The sequence shown here is derived from an EMBL/GenBank/DDBJ whole genome shotgun (WGS) entry which is preliminary data.</text>
</comment>
<organism evidence="1 2">
    <name type="scientific">Escallonia herrerae</name>
    <dbReference type="NCBI Taxonomy" id="1293975"/>
    <lineage>
        <taxon>Eukaryota</taxon>
        <taxon>Viridiplantae</taxon>
        <taxon>Streptophyta</taxon>
        <taxon>Embryophyta</taxon>
        <taxon>Tracheophyta</taxon>
        <taxon>Spermatophyta</taxon>
        <taxon>Magnoliopsida</taxon>
        <taxon>eudicotyledons</taxon>
        <taxon>Gunneridae</taxon>
        <taxon>Pentapetalae</taxon>
        <taxon>asterids</taxon>
        <taxon>campanulids</taxon>
        <taxon>Escalloniales</taxon>
        <taxon>Escalloniaceae</taxon>
        <taxon>Escallonia</taxon>
    </lineage>
</organism>
<sequence length="113" mass="12049">MKACAALKYSLMGEDVEQKNGWQARGDDVVVPSRLGSRRVNKPTIKAGAFALGQDKVEGSPTVVRGTILISGTLARVLIDPGSTHSYVASFLTSFAYAIGVFTFCGQSQYPYG</sequence>
<dbReference type="AlphaFoldDB" id="A0AA88W1N2"/>
<dbReference type="Proteomes" id="UP001188597">
    <property type="component" value="Unassembled WGS sequence"/>
</dbReference>
<evidence type="ECO:0000313" key="1">
    <source>
        <dbReference type="EMBL" id="KAK3017629.1"/>
    </source>
</evidence>
<dbReference type="EMBL" id="JAVXUP010000988">
    <property type="protein sequence ID" value="KAK3017629.1"/>
    <property type="molecule type" value="Genomic_DNA"/>
</dbReference>
<dbReference type="Pfam" id="PF08284">
    <property type="entry name" value="RVP_2"/>
    <property type="match status" value="1"/>
</dbReference>
<reference evidence="1" key="1">
    <citation type="submission" date="2022-12" db="EMBL/GenBank/DDBJ databases">
        <title>Draft genome assemblies for two species of Escallonia (Escalloniales).</title>
        <authorList>
            <person name="Chanderbali A."/>
            <person name="Dervinis C."/>
            <person name="Anghel I."/>
            <person name="Soltis D."/>
            <person name="Soltis P."/>
            <person name="Zapata F."/>
        </authorList>
    </citation>
    <scope>NUCLEOTIDE SEQUENCE</scope>
    <source>
        <strain evidence="1">UCBG64.0493</strain>
        <tissue evidence="1">Leaf</tissue>
    </source>
</reference>